<dbReference type="SUPFAM" id="SSF47413">
    <property type="entry name" value="lambda repressor-like DNA-binding domains"/>
    <property type="match status" value="1"/>
</dbReference>
<accession>G5ICI8</accession>
<evidence type="ECO:0000313" key="3">
    <source>
        <dbReference type="EMBL" id="EHI60838.1"/>
    </source>
</evidence>
<dbReference type="SMART" id="SM00530">
    <property type="entry name" value="HTH_XRE"/>
    <property type="match status" value="1"/>
</dbReference>
<feature type="domain" description="HTH cro/C1-type" evidence="2">
    <location>
        <begin position="7"/>
        <end position="61"/>
    </location>
</feature>
<dbReference type="Pfam" id="PF01381">
    <property type="entry name" value="HTH_3"/>
    <property type="match status" value="1"/>
</dbReference>
<gene>
    <name evidence="3" type="ORF">HMPREF9473_01215</name>
</gene>
<name>G5ICI8_9FIRM</name>
<dbReference type="Gene3D" id="1.25.40.10">
    <property type="entry name" value="Tetratricopeptide repeat domain"/>
    <property type="match status" value="1"/>
</dbReference>
<dbReference type="Proteomes" id="UP000005384">
    <property type="component" value="Unassembled WGS sequence"/>
</dbReference>
<organism evidence="3 4">
    <name type="scientific">Hungatella hathewayi WAL-18680</name>
    <dbReference type="NCBI Taxonomy" id="742737"/>
    <lineage>
        <taxon>Bacteria</taxon>
        <taxon>Bacillati</taxon>
        <taxon>Bacillota</taxon>
        <taxon>Clostridia</taxon>
        <taxon>Lachnospirales</taxon>
        <taxon>Lachnospiraceae</taxon>
        <taxon>Hungatella</taxon>
    </lineage>
</organism>
<keyword evidence="4" id="KW-1185">Reference proteome</keyword>
<dbReference type="PANTHER" id="PTHR46558">
    <property type="entry name" value="TRACRIPTIONAL REGULATORY PROTEIN-RELATED-RELATED"/>
    <property type="match status" value="1"/>
</dbReference>
<evidence type="ECO:0000256" key="1">
    <source>
        <dbReference type="ARBA" id="ARBA00023125"/>
    </source>
</evidence>
<keyword evidence="1" id="KW-0238">DNA-binding</keyword>
<protein>
    <recommendedName>
        <fullName evidence="2">HTH cro/C1-type domain-containing protein</fullName>
    </recommendedName>
</protein>
<dbReference type="PANTHER" id="PTHR46558:SF11">
    <property type="entry name" value="HTH-TYPE TRANSCRIPTIONAL REGULATOR XRE"/>
    <property type="match status" value="1"/>
</dbReference>
<sequence length="299" mass="35124">MQIGETIRKYRKERNMTQEEMAHRLGVTAPAVNKWENGNSYPDILMLAPIARLLDISLDTLLAFRSELTAEEIKNIIQEVDREFREKTYEEAFLSAKRWVEKYPNCEQLIWQLGLILDVQRMTKEIPGADNYDSFIVECYKRALESQNEDIRNSAADSLYGFYLRKDQYEEAEKYLEYFSKQNPERKRKQAAIYRQSGRITEAYKAYEELLLSNYQILSVIFHELYMLAYEEGNREKAHMMVEKQSELAGLFEMGDYYVSSVRLEQATSEKDVEAVLDIAGKMFSSVGNIMSFRRRPSY</sequence>
<dbReference type="EMBL" id="ADLN01000011">
    <property type="protein sequence ID" value="EHI60838.1"/>
    <property type="molecule type" value="Genomic_DNA"/>
</dbReference>
<proteinExistence type="predicted"/>
<dbReference type="InterPro" id="IPR011990">
    <property type="entry name" value="TPR-like_helical_dom_sf"/>
</dbReference>
<dbReference type="GO" id="GO:0003677">
    <property type="term" value="F:DNA binding"/>
    <property type="evidence" value="ECO:0007669"/>
    <property type="project" value="UniProtKB-KW"/>
</dbReference>
<dbReference type="PATRIC" id="fig|742737.3.peg.1222"/>
<evidence type="ECO:0000313" key="4">
    <source>
        <dbReference type="Proteomes" id="UP000005384"/>
    </source>
</evidence>
<dbReference type="Gene3D" id="1.10.260.40">
    <property type="entry name" value="lambda repressor-like DNA-binding domains"/>
    <property type="match status" value="1"/>
</dbReference>
<evidence type="ECO:0000259" key="2">
    <source>
        <dbReference type="PROSITE" id="PS50943"/>
    </source>
</evidence>
<dbReference type="CDD" id="cd00093">
    <property type="entry name" value="HTH_XRE"/>
    <property type="match status" value="1"/>
</dbReference>
<comment type="caution">
    <text evidence="3">The sequence shown here is derived from an EMBL/GenBank/DDBJ whole genome shotgun (WGS) entry which is preliminary data.</text>
</comment>
<dbReference type="SUPFAM" id="SSF48452">
    <property type="entry name" value="TPR-like"/>
    <property type="match status" value="1"/>
</dbReference>
<dbReference type="InterPro" id="IPR010982">
    <property type="entry name" value="Lambda_DNA-bd_dom_sf"/>
</dbReference>
<dbReference type="InterPro" id="IPR001387">
    <property type="entry name" value="Cro/C1-type_HTH"/>
</dbReference>
<dbReference type="HOGENOM" id="CLU_056925_0_0_9"/>
<reference evidence="3 4" key="1">
    <citation type="submission" date="2011-08" db="EMBL/GenBank/DDBJ databases">
        <title>The Genome Sequence of Clostridium hathewayi WAL-18680.</title>
        <authorList>
            <consortium name="The Broad Institute Genome Sequencing Platform"/>
            <person name="Earl A."/>
            <person name="Ward D."/>
            <person name="Feldgarden M."/>
            <person name="Gevers D."/>
            <person name="Finegold S.M."/>
            <person name="Summanen P.H."/>
            <person name="Molitoris D.R."/>
            <person name="Song M."/>
            <person name="Daigneault M."/>
            <person name="Allen-Vercoe E."/>
            <person name="Young S.K."/>
            <person name="Zeng Q."/>
            <person name="Gargeya S."/>
            <person name="Fitzgerald M."/>
            <person name="Haas B."/>
            <person name="Abouelleil A."/>
            <person name="Alvarado L."/>
            <person name="Arachchi H.M."/>
            <person name="Berlin A."/>
            <person name="Brown A."/>
            <person name="Chapman S.B."/>
            <person name="Chen Z."/>
            <person name="Dunbar C."/>
            <person name="Freedman E."/>
            <person name="Gearin G."/>
            <person name="Gellesch M."/>
            <person name="Goldberg J."/>
            <person name="Griggs A."/>
            <person name="Gujja S."/>
            <person name="Heiman D."/>
            <person name="Howarth C."/>
            <person name="Larson L."/>
            <person name="Lui A."/>
            <person name="MacDonald P.J.P."/>
            <person name="Montmayeur A."/>
            <person name="Murphy C."/>
            <person name="Neiman D."/>
            <person name="Pearson M."/>
            <person name="Priest M."/>
            <person name="Roberts A."/>
            <person name="Saif S."/>
            <person name="Shea T."/>
            <person name="Shenoy N."/>
            <person name="Sisk P."/>
            <person name="Stolte C."/>
            <person name="Sykes S."/>
            <person name="Wortman J."/>
            <person name="Nusbaum C."/>
            <person name="Birren B."/>
        </authorList>
    </citation>
    <scope>NUCLEOTIDE SEQUENCE [LARGE SCALE GENOMIC DNA]</scope>
    <source>
        <strain evidence="3 4">WAL-18680</strain>
    </source>
</reference>
<dbReference type="PROSITE" id="PS50943">
    <property type="entry name" value="HTH_CROC1"/>
    <property type="match status" value="1"/>
</dbReference>
<dbReference type="AlphaFoldDB" id="G5ICI8"/>
<dbReference type="RefSeq" id="WP_006779200.1">
    <property type="nucleotide sequence ID" value="NZ_JH379027.1"/>
</dbReference>